<organism evidence="2 3">
    <name type="scientific">Desulforamulus aeronauticus DSM 10349</name>
    <dbReference type="NCBI Taxonomy" id="1121421"/>
    <lineage>
        <taxon>Bacteria</taxon>
        <taxon>Bacillati</taxon>
        <taxon>Bacillota</taxon>
        <taxon>Clostridia</taxon>
        <taxon>Eubacteriales</taxon>
        <taxon>Peptococcaceae</taxon>
        <taxon>Desulforamulus</taxon>
    </lineage>
</organism>
<evidence type="ECO:0000313" key="2">
    <source>
        <dbReference type="EMBL" id="SHK41759.1"/>
    </source>
</evidence>
<dbReference type="AlphaFoldDB" id="A0A1M6SAV7"/>
<sequence length="61" mass="7191">MEVKSKRGGKREGAGRKPVKDEDKYKLRTFKCTDEEWLIIKTKAEEQGKSISEYIRWKTLS</sequence>
<name>A0A1M6SAV7_9FIRM</name>
<gene>
    <name evidence="2" type="ORF">SAMN02745123_01770</name>
</gene>
<dbReference type="InterPro" id="IPR053842">
    <property type="entry name" value="NikA-like"/>
</dbReference>
<feature type="region of interest" description="Disordered" evidence="1">
    <location>
        <begin position="1"/>
        <end position="20"/>
    </location>
</feature>
<reference evidence="3" key="1">
    <citation type="submission" date="2016-11" db="EMBL/GenBank/DDBJ databases">
        <authorList>
            <person name="Varghese N."/>
            <person name="Submissions S."/>
        </authorList>
    </citation>
    <scope>NUCLEOTIDE SEQUENCE [LARGE SCALE GENOMIC DNA]</scope>
    <source>
        <strain evidence="3">DSM 10349</strain>
    </source>
</reference>
<proteinExistence type="predicted"/>
<dbReference type="EMBL" id="FRAR01000013">
    <property type="protein sequence ID" value="SHK41759.1"/>
    <property type="molecule type" value="Genomic_DNA"/>
</dbReference>
<dbReference type="RefSeq" id="WP_072913230.1">
    <property type="nucleotide sequence ID" value="NZ_FRAR01000013.1"/>
</dbReference>
<protein>
    <recommendedName>
        <fullName evidence="4">Ribbon-helix-helix protein, copG family</fullName>
    </recommendedName>
</protein>
<evidence type="ECO:0000256" key="1">
    <source>
        <dbReference type="SAM" id="MobiDB-lite"/>
    </source>
</evidence>
<dbReference type="Pfam" id="PF21983">
    <property type="entry name" value="NikA-like"/>
    <property type="match status" value="1"/>
</dbReference>
<evidence type="ECO:0000313" key="3">
    <source>
        <dbReference type="Proteomes" id="UP000183997"/>
    </source>
</evidence>
<accession>A0A1M6SAV7</accession>
<dbReference type="Proteomes" id="UP000183997">
    <property type="component" value="Unassembled WGS sequence"/>
</dbReference>
<keyword evidence="3" id="KW-1185">Reference proteome</keyword>
<evidence type="ECO:0008006" key="4">
    <source>
        <dbReference type="Google" id="ProtNLM"/>
    </source>
</evidence>
<dbReference type="STRING" id="1121421.SAMN02745123_01770"/>